<dbReference type="RefSeq" id="WP_111550828.1">
    <property type="nucleotide sequence ID" value="NZ_LIQE01000032.1"/>
</dbReference>
<organism evidence="1 2">
    <name type="scientific">Salipiger aestuarii</name>
    <dbReference type="NCBI Taxonomy" id="568098"/>
    <lineage>
        <taxon>Bacteria</taxon>
        <taxon>Pseudomonadati</taxon>
        <taxon>Pseudomonadota</taxon>
        <taxon>Alphaproteobacteria</taxon>
        <taxon>Rhodobacterales</taxon>
        <taxon>Roseobacteraceae</taxon>
        <taxon>Salipiger</taxon>
    </lineage>
</organism>
<name>A0A327Y176_9RHOB</name>
<dbReference type="AlphaFoldDB" id="A0A327Y176"/>
<sequence length="288" mass="32941">MSDKAKKPKNRFLAGTHVSEDVLVRVLFCWLHGMTYSSIPKAVIEDGGYVDLGMTKLQQTLGTRFKLAKSKDRKVSRQASHRIIRDVSTKIIVREFYDRRNSLAKMMEGEIPDVLNGRKWLMPALGKTTTQAEKLRFVKSMRDTNINAYVKPIANRVLEISSNTIPYDDIRKIPGMVPADVFENHVVIEKMRERYRRFRGYKPSGMSSHVAHQMSIRQGADMLFIHEGYIHNKALPKYDQMETAEYWLLCVTHALAVLLIQLETGQTYDFIKSNVLGSSSTSQNTQPT</sequence>
<reference evidence="1 2" key="1">
    <citation type="submission" date="2018-06" db="EMBL/GenBank/DDBJ databases">
        <title>Genomic Encyclopedia of Archaeal and Bacterial Type Strains, Phase II (KMG-II): from individual species to whole genera.</title>
        <authorList>
            <person name="Goeker M."/>
        </authorList>
    </citation>
    <scope>NUCLEOTIDE SEQUENCE [LARGE SCALE GENOMIC DNA]</scope>
    <source>
        <strain evidence="1 2">DSM 22011</strain>
    </source>
</reference>
<accession>A0A327Y176</accession>
<evidence type="ECO:0000313" key="2">
    <source>
        <dbReference type="Proteomes" id="UP000249165"/>
    </source>
</evidence>
<dbReference type="Proteomes" id="UP000249165">
    <property type="component" value="Unassembled WGS sequence"/>
</dbReference>
<proteinExistence type="predicted"/>
<keyword evidence="2" id="KW-1185">Reference proteome</keyword>
<comment type="caution">
    <text evidence="1">The sequence shown here is derived from an EMBL/GenBank/DDBJ whole genome shotgun (WGS) entry which is preliminary data.</text>
</comment>
<dbReference type="OrthoDB" id="10018456at2"/>
<dbReference type="EMBL" id="QLMG01000034">
    <property type="protein sequence ID" value="RAK13806.1"/>
    <property type="molecule type" value="Genomic_DNA"/>
</dbReference>
<protein>
    <submittedName>
        <fullName evidence="1">Uncharacterized protein</fullName>
    </submittedName>
</protein>
<gene>
    <name evidence="1" type="ORF">ATI53_10348</name>
</gene>
<evidence type="ECO:0000313" key="1">
    <source>
        <dbReference type="EMBL" id="RAK13806.1"/>
    </source>
</evidence>